<dbReference type="GO" id="GO:0005634">
    <property type="term" value="C:nucleus"/>
    <property type="evidence" value="ECO:0007669"/>
    <property type="project" value="UniProtKB-SubCell"/>
</dbReference>
<sequence length="133" mass="15567">MSKCASFEKEYEVERIISCRKKHGVIKFLIKWKDYPNSANTWEPLENLNCPGLIEEFKRTWKAKLTDNSFHKSSISGSPSKRACRTNLEQDDHSKSVESNRTLTDIIGLQEERGFHYSLVFFLFYICSIYIFA</sequence>
<keyword evidence="6" id="KW-1185">Reference proteome</keyword>
<comment type="subcellular location">
    <subcellularLocation>
        <location evidence="1">Nucleus</location>
    </subcellularLocation>
</comment>
<dbReference type="EMBL" id="UZAM01018893">
    <property type="protein sequence ID" value="VDP51956.1"/>
    <property type="molecule type" value="Genomic_DNA"/>
</dbReference>
<proteinExistence type="predicted"/>
<evidence type="ECO:0000256" key="2">
    <source>
        <dbReference type="ARBA" id="ARBA00023242"/>
    </source>
</evidence>
<dbReference type="OrthoDB" id="433924at2759"/>
<dbReference type="PROSITE" id="PS50013">
    <property type="entry name" value="CHROMO_2"/>
    <property type="match status" value="1"/>
</dbReference>
<name>A0A183JAA9_9BILA</name>
<dbReference type="InterPro" id="IPR023779">
    <property type="entry name" value="Chromodomain_CS"/>
</dbReference>
<dbReference type="InterPro" id="IPR017984">
    <property type="entry name" value="Chromo_dom_subgr"/>
</dbReference>
<reference evidence="7" key="1">
    <citation type="submission" date="2016-06" db="UniProtKB">
        <authorList>
            <consortium name="WormBaseParasite"/>
        </authorList>
    </citation>
    <scope>IDENTIFICATION</scope>
</reference>
<dbReference type="SUPFAM" id="SSF54160">
    <property type="entry name" value="Chromo domain-like"/>
    <property type="match status" value="1"/>
</dbReference>
<evidence type="ECO:0000256" key="3">
    <source>
        <dbReference type="SAM" id="Phobius"/>
    </source>
</evidence>
<accession>A0A183JAA9</accession>
<keyword evidence="2" id="KW-0539">Nucleus</keyword>
<dbReference type="PANTHER" id="PTHR22812">
    <property type="entry name" value="CHROMOBOX PROTEIN"/>
    <property type="match status" value="1"/>
</dbReference>
<evidence type="ECO:0000313" key="5">
    <source>
        <dbReference type="EMBL" id="VDP51956.1"/>
    </source>
</evidence>
<reference evidence="5 6" key="2">
    <citation type="submission" date="2018-11" db="EMBL/GenBank/DDBJ databases">
        <authorList>
            <consortium name="Pathogen Informatics"/>
        </authorList>
    </citation>
    <scope>NUCLEOTIDE SEQUENCE [LARGE SCALE GENOMIC DNA]</scope>
</reference>
<evidence type="ECO:0000256" key="1">
    <source>
        <dbReference type="ARBA" id="ARBA00004123"/>
    </source>
</evidence>
<keyword evidence="3" id="KW-1133">Transmembrane helix</keyword>
<evidence type="ECO:0000313" key="7">
    <source>
        <dbReference type="WBParaSite" id="SBAD_0001322001-mRNA-1"/>
    </source>
</evidence>
<dbReference type="InterPro" id="IPR023780">
    <property type="entry name" value="Chromo_domain"/>
</dbReference>
<evidence type="ECO:0000259" key="4">
    <source>
        <dbReference type="PROSITE" id="PS50013"/>
    </source>
</evidence>
<dbReference type="PRINTS" id="PR00504">
    <property type="entry name" value="CHROMODOMAIN"/>
</dbReference>
<dbReference type="Proteomes" id="UP000270296">
    <property type="component" value="Unassembled WGS sequence"/>
</dbReference>
<dbReference type="CDD" id="cd00024">
    <property type="entry name" value="CD_CSD"/>
    <property type="match status" value="1"/>
</dbReference>
<dbReference type="Gene3D" id="2.40.50.40">
    <property type="match status" value="1"/>
</dbReference>
<dbReference type="SMART" id="SM00298">
    <property type="entry name" value="CHROMO"/>
    <property type="match status" value="1"/>
</dbReference>
<dbReference type="PROSITE" id="PS00598">
    <property type="entry name" value="CHROMO_1"/>
    <property type="match status" value="1"/>
</dbReference>
<gene>
    <name evidence="5" type="ORF">SBAD_LOCUS12807</name>
</gene>
<dbReference type="InterPro" id="IPR000953">
    <property type="entry name" value="Chromo/chromo_shadow_dom"/>
</dbReference>
<feature type="transmembrane region" description="Helical" evidence="3">
    <location>
        <begin position="114"/>
        <end position="132"/>
    </location>
</feature>
<dbReference type="Pfam" id="PF00385">
    <property type="entry name" value="Chromo"/>
    <property type="match status" value="1"/>
</dbReference>
<dbReference type="InterPro" id="IPR016197">
    <property type="entry name" value="Chromo-like_dom_sf"/>
</dbReference>
<keyword evidence="3" id="KW-0812">Transmembrane</keyword>
<organism evidence="7">
    <name type="scientific">Soboliphyme baturini</name>
    <dbReference type="NCBI Taxonomy" id="241478"/>
    <lineage>
        <taxon>Eukaryota</taxon>
        <taxon>Metazoa</taxon>
        <taxon>Ecdysozoa</taxon>
        <taxon>Nematoda</taxon>
        <taxon>Enoplea</taxon>
        <taxon>Dorylaimia</taxon>
        <taxon>Dioctophymatida</taxon>
        <taxon>Dioctophymatoidea</taxon>
        <taxon>Soboliphymatidae</taxon>
        <taxon>Soboliphyme</taxon>
    </lineage>
</organism>
<dbReference type="WBParaSite" id="SBAD_0001322001-mRNA-1">
    <property type="protein sequence ID" value="SBAD_0001322001-mRNA-1"/>
    <property type="gene ID" value="SBAD_0001322001"/>
</dbReference>
<dbReference type="AlphaFoldDB" id="A0A183JAA9"/>
<feature type="domain" description="Chromo" evidence="4">
    <location>
        <begin position="11"/>
        <end position="69"/>
    </location>
</feature>
<keyword evidence="3" id="KW-0472">Membrane</keyword>
<dbReference type="InterPro" id="IPR051219">
    <property type="entry name" value="Heterochromatin_chromo-domain"/>
</dbReference>
<protein>
    <submittedName>
        <fullName evidence="7">Chromo domain-containing protein</fullName>
    </submittedName>
</protein>
<evidence type="ECO:0000313" key="6">
    <source>
        <dbReference type="Proteomes" id="UP000270296"/>
    </source>
</evidence>